<reference evidence="1 2" key="1">
    <citation type="submission" date="2020-08" db="EMBL/GenBank/DDBJ databases">
        <title>Winkia gen. nov., sp. nov., isolated from faeces of the Anser albifrons in China.</title>
        <authorList>
            <person name="Liu Q."/>
        </authorList>
    </citation>
    <scope>NUCLEOTIDE SEQUENCE [LARGE SCALE GENOMIC DNA]</scope>
    <source>
        <strain evidence="1 2">C62</strain>
    </source>
</reference>
<evidence type="ECO:0000313" key="2">
    <source>
        <dbReference type="Proteomes" id="UP000627538"/>
    </source>
</evidence>
<dbReference type="InterPro" id="IPR029033">
    <property type="entry name" value="His_PPase_superfam"/>
</dbReference>
<keyword evidence="2" id="KW-1185">Reference proteome</keyword>
<dbReference type="InterPro" id="IPR013078">
    <property type="entry name" value="His_Pase_superF_clade-1"/>
</dbReference>
<dbReference type="InterPro" id="IPR050275">
    <property type="entry name" value="PGM_Phosphatase"/>
</dbReference>
<gene>
    <name evidence="1" type="ORF">H8R10_05120</name>
</gene>
<dbReference type="SUPFAM" id="SSF53254">
    <property type="entry name" value="Phosphoglycerate mutase-like"/>
    <property type="match status" value="1"/>
</dbReference>
<dbReference type="Pfam" id="PF00300">
    <property type="entry name" value="His_Phos_1"/>
    <property type="match status" value="1"/>
</dbReference>
<dbReference type="GO" id="GO:0016791">
    <property type="term" value="F:phosphatase activity"/>
    <property type="evidence" value="ECO:0007669"/>
    <property type="project" value="TreeGrafter"/>
</dbReference>
<dbReference type="GO" id="GO:0005737">
    <property type="term" value="C:cytoplasm"/>
    <property type="evidence" value="ECO:0007669"/>
    <property type="project" value="TreeGrafter"/>
</dbReference>
<proteinExistence type="predicted"/>
<protein>
    <submittedName>
        <fullName evidence="1">Histidine phosphatase family protein</fullName>
    </submittedName>
</protein>
<dbReference type="CDD" id="cd07067">
    <property type="entry name" value="HP_PGM_like"/>
    <property type="match status" value="1"/>
</dbReference>
<dbReference type="Proteomes" id="UP000627538">
    <property type="component" value="Unassembled WGS sequence"/>
</dbReference>
<sequence length="228" mass="24595">MELIVIRHGQTASNIIDALDTDFPGAPLNAAGLAQAREIPAAWNAAGLGRPDAIIASPLTRTRQTAAPLARAWGIPIRCDDRLREVRAGALEMLYRADAPATYLAIIAAWVRGDLDRRMPGGEVGCCVVGRVDALIRDLASEYGPDSRIALVTHGALTRLYTATRIEGISADLVVSQPVRNCSLTYAIGDVEHGWQARLYSSRPPASWELLPGLRHFRRSVQVIGAQA</sequence>
<organism evidence="1 2">
    <name type="scientific">Nanchangia anserum</name>
    <dbReference type="NCBI Taxonomy" id="2692125"/>
    <lineage>
        <taxon>Bacteria</taxon>
        <taxon>Bacillati</taxon>
        <taxon>Actinomycetota</taxon>
        <taxon>Actinomycetes</taxon>
        <taxon>Actinomycetales</taxon>
        <taxon>Actinomycetaceae</taxon>
        <taxon>Nanchangia</taxon>
    </lineage>
</organism>
<name>A0A8I0GCR3_9ACTO</name>
<dbReference type="InterPro" id="IPR001345">
    <property type="entry name" value="PG/BPGM_mutase_AS"/>
</dbReference>
<dbReference type="PANTHER" id="PTHR48100:SF58">
    <property type="entry name" value="PE-PGRS FAMILY PROTEIN PE_PGRS11"/>
    <property type="match status" value="1"/>
</dbReference>
<dbReference type="EMBL" id="JACRUO010000001">
    <property type="protein sequence ID" value="MBD3689606.1"/>
    <property type="molecule type" value="Genomic_DNA"/>
</dbReference>
<accession>A0A8I0GCR3</accession>
<dbReference type="PANTHER" id="PTHR48100">
    <property type="entry name" value="BROAD-SPECIFICITY PHOSPHATASE YOR283W-RELATED"/>
    <property type="match status" value="1"/>
</dbReference>
<dbReference type="RefSeq" id="WP_191071640.1">
    <property type="nucleotide sequence ID" value="NZ_CP060506.1"/>
</dbReference>
<dbReference type="PROSITE" id="PS00175">
    <property type="entry name" value="PG_MUTASE"/>
    <property type="match status" value="1"/>
</dbReference>
<dbReference type="SMART" id="SM00855">
    <property type="entry name" value="PGAM"/>
    <property type="match status" value="1"/>
</dbReference>
<dbReference type="AlphaFoldDB" id="A0A8I0GCR3"/>
<comment type="caution">
    <text evidence="1">The sequence shown here is derived from an EMBL/GenBank/DDBJ whole genome shotgun (WGS) entry which is preliminary data.</text>
</comment>
<dbReference type="Gene3D" id="3.40.50.1240">
    <property type="entry name" value="Phosphoglycerate mutase-like"/>
    <property type="match status" value="1"/>
</dbReference>
<evidence type="ECO:0000313" key="1">
    <source>
        <dbReference type="EMBL" id="MBD3689606.1"/>
    </source>
</evidence>